<feature type="transmembrane region" description="Helical" evidence="7">
    <location>
        <begin position="136"/>
        <end position="155"/>
    </location>
</feature>
<feature type="transmembrane region" description="Helical" evidence="7">
    <location>
        <begin position="242"/>
        <end position="268"/>
    </location>
</feature>
<dbReference type="NCBIfam" id="NF037982">
    <property type="entry name" value="Nramp_1"/>
    <property type="match status" value="1"/>
</dbReference>
<keyword evidence="3 7" id="KW-0812">Transmembrane</keyword>
<reference evidence="8 9" key="1">
    <citation type="journal article" date="2015" name="Int. J. Syst. Evol. Microbiol.">
        <title>Mariniphaga sediminis sp. nov., isolated from coastal sediment.</title>
        <authorList>
            <person name="Wang F.Q."/>
            <person name="Shen Q.Y."/>
            <person name="Chen G.J."/>
            <person name="Du Z.J."/>
        </authorList>
    </citation>
    <scope>NUCLEOTIDE SEQUENCE [LARGE SCALE GENOMIC DNA]</scope>
    <source>
        <strain evidence="8 9">SY21</strain>
    </source>
</reference>
<keyword evidence="5 7" id="KW-1133">Transmembrane helix</keyword>
<protein>
    <submittedName>
        <fullName evidence="8">Divalent metal cation transporter</fullName>
    </submittedName>
</protein>
<dbReference type="GO" id="GO:0005886">
    <property type="term" value="C:plasma membrane"/>
    <property type="evidence" value="ECO:0007669"/>
    <property type="project" value="TreeGrafter"/>
</dbReference>
<dbReference type="PANTHER" id="PTHR11706">
    <property type="entry name" value="SOLUTE CARRIER PROTEIN FAMILY 11 MEMBER"/>
    <property type="match status" value="1"/>
</dbReference>
<feature type="transmembrane region" description="Helical" evidence="7">
    <location>
        <begin position="49"/>
        <end position="68"/>
    </location>
</feature>
<keyword evidence="2" id="KW-0813">Transport</keyword>
<dbReference type="GO" id="GO:0005384">
    <property type="term" value="F:manganese ion transmembrane transporter activity"/>
    <property type="evidence" value="ECO:0007669"/>
    <property type="project" value="TreeGrafter"/>
</dbReference>
<evidence type="ECO:0000256" key="3">
    <source>
        <dbReference type="ARBA" id="ARBA00022692"/>
    </source>
</evidence>
<evidence type="ECO:0000313" key="8">
    <source>
        <dbReference type="EMBL" id="RIH67008.1"/>
    </source>
</evidence>
<feature type="transmembrane region" description="Helical" evidence="7">
    <location>
        <begin position="12"/>
        <end position="37"/>
    </location>
</feature>
<feature type="transmembrane region" description="Helical" evidence="7">
    <location>
        <begin position="162"/>
        <end position="181"/>
    </location>
</feature>
<evidence type="ECO:0000256" key="2">
    <source>
        <dbReference type="ARBA" id="ARBA00022448"/>
    </source>
</evidence>
<evidence type="ECO:0000313" key="9">
    <source>
        <dbReference type="Proteomes" id="UP000266441"/>
    </source>
</evidence>
<proteinExistence type="predicted"/>
<dbReference type="RefSeq" id="WP_119348034.1">
    <property type="nucleotide sequence ID" value="NZ_QWET01000001.1"/>
</dbReference>
<accession>A0A399D798</accession>
<feature type="transmembrane region" description="Helical" evidence="7">
    <location>
        <begin position="354"/>
        <end position="379"/>
    </location>
</feature>
<evidence type="ECO:0000256" key="7">
    <source>
        <dbReference type="SAM" id="Phobius"/>
    </source>
</evidence>
<dbReference type="GO" id="GO:0015086">
    <property type="term" value="F:cadmium ion transmembrane transporter activity"/>
    <property type="evidence" value="ECO:0007669"/>
    <property type="project" value="TreeGrafter"/>
</dbReference>
<comment type="caution">
    <text evidence="8">The sequence shown here is derived from an EMBL/GenBank/DDBJ whole genome shotgun (WGS) entry which is preliminary data.</text>
</comment>
<feature type="transmembrane region" description="Helical" evidence="7">
    <location>
        <begin position="329"/>
        <end position="348"/>
    </location>
</feature>
<dbReference type="GO" id="GO:0034755">
    <property type="term" value="P:iron ion transmembrane transport"/>
    <property type="evidence" value="ECO:0007669"/>
    <property type="project" value="TreeGrafter"/>
</dbReference>
<feature type="transmembrane region" description="Helical" evidence="7">
    <location>
        <begin position="391"/>
        <end position="416"/>
    </location>
</feature>
<dbReference type="PANTHER" id="PTHR11706:SF33">
    <property type="entry name" value="NATURAL RESISTANCE-ASSOCIATED MACROPHAGE PROTEIN 2"/>
    <property type="match status" value="1"/>
</dbReference>
<dbReference type="EMBL" id="QWET01000001">
    <property type="protein sequence ID" value="RIH67008.1"/>
    <property type="molecule type" value="Genomic_DNA"/>
</dbReference>
<gene>
    <name evidence="8" type="ORF">D1164_00820</name>
</gene>
<sequence>MLNNKGFILKRLWNLMVSVGPGFFLVGYSVGTGSVVAMASAGSRFGLSFLWALALSCIFSFVMLEAYGRYALVTGEGALYSYKKHFKQFGSLLALITLVGLIIVEILALIGIMGIIANLIKEWSVLLFGGNGWNPLWVAGSIIIILYILILLGEYSFFEKVLIVFVSAMGLSFILTMFLVLPEPGELAKGLIPTIPDNTNAPMIIAALVGTTLTAPTFVVRSTLLKEKKWKLKQMKQQRKDAIVAVILIFLVSGAIMACAAGTLYVINKPVEEVITMVTLVEPLLGRFALSIFVMGILGAALSSIFPIAMLAPLLIGDYRNKSINYKGFQFRILTGIAILFGLIVPLLGVRPVFAMLISQLFQIFVLPVVVLAIIYLLNRKDLMGEYKAGYWLNTGLLLTFIFSLIISYQSVIGLITSFNSIF</sequence>
<dbReference type="OrthoDB" id="9787548at2"/>
<comment type="subcellular location">
    <subcellularLocation>
        <location evidence="1">Membrane</location>
        <topology evidence="1">Multi-pass membrane protein</topology>
    </subcellularLocation>
</comment>
<feature type="transmembrane region" description="Helical" evidence="7">
    <location>
        <begin position="201"/>
        <end position="221"/>
    </location>
</feature>
<keyword evidence="9" id="KW-1185">Reference proteome</keyword>
<evidence type="ECO:0000256" key="1">
    <source>
        <dbReference type="ARBA" id="ARBA00004141"/>
    </source>
</evidence>
<dbReference type="Proteomes" id="UP000266441">
    <property type="component" value="Unassembled WGS sequence"/>
</dbReference>
<keyword evidence="4" id="KW-0769">Symport</keyword>
<dbReference type="Pfam" id="PF01566">
    <property type="entry name" value="Nramp"/>
    <property type="match status" value="1"/>
</dbReference>
<evidence type="ECO:0000256" key="4">
    <source>
        <dbReference type="ARBA" id="ARBA00022847"/>
    </source>
</evidence>
<feature type="transmembrane region" description="Helical" evidence="7">
    <location>
        <begin position="288"/>
        <end position="317"/>
    </location>
</feature>
<dbReference type="InterPro" id="IPR001046">
    <property type="entry name" value="NRAMP_fam"/>
</dbReference>
<dbReference type="AlphaFoldDB" id="A0A399D798"/>
<organism evidence="8 9">
    <name type="scientific">Mariniphaga sediminis</name>
    <dbReference type="NCBI Taxonomy" id="1628158"/>
    <lineage>
        <taxon>Bacteria</taxon>
        <taxon>Pseudomonadati</taxon>
        <taxon>Bacteroidota</taxon>
        <taxon>Bacteroidia</taxon>
        <taxon>Marinilabiliales</taxon>
        <taxon>Prolixibacteraceae</taxon>
        <taxon>Mariniphaga</taxon>
    </lineage>
</organism>
<feature type="transmembrane region" description="Helical" evidence="7">
    <location>
        <begin position="89"/>
        <end position="116"/>
    </location>
</feature>
<name>A0A399D798_9BACT</name>
<dbReference type="GO" id="GO:0015293">
    <property type="term" value="F:symporter activity"/>
    <property type="evidence" value="ECO:0007669"/>
    <property type="project" value="UniProtKB-KW"/>
</dbReference>
<evidence type="ECO:0000256" key="6">
    <source>
        <dbReference type="ARBA" id="ARBA00023136"/>
    </source>
</evidence>
<evidence type="ECO:0000256" key="5">
    <source>
        <dbReference type="ARBA" id="ARBA00022989"/>
    </source>
</evidence>
<keyword evidence="6 7" id="KW-0472">Membrane</keyword>